<protein>
    <submittedName>
        <fullName evidence="3">Uncharacterized protein</fullName>
    </submittedName>
</protein>
<feature type="region of interest" description="Disordered" evidence="1">
    <location>
        <begin position="1"/>
        <end position="36"/>
    </location>
</feature>
<organism evidence="3">
    <name type="scientific">viral metagenome</name>
    <dbReference type="NCBI Taxonomy" id="1070528"/>
    <lineage>
        <taxon>unclassified sequences</taxon>
        <taxon>metagenomes</taxon>
        <taxon>organismal metagenomes</taxon>
    </lineage>
</organism>
<keyword evidence="2" id="KW-1133">Transmembrane helix</keyword>
<reference evidence="3" key="1">
    <citation type="journal article" date="2020" name="Nature">
        <title>Giant virus diversity and host interactions through global metagenomics.</title>
        <authorList>
            <person name="Schulz F."/>
            <person name="Roux S."/>
            <person name="Paez-Espino D."/>
            <person name="Jungbluth S."/>
            <person name="Walsh D.A."/>
            <person name="Denef V.J."/>
            <person name="McMahon K.D."/>
            <person name="Konstantinidis K.T."/>
            <person name="Eloe-Fadrosh E.A."/>
            <person name="Kyrpides N.C."/>
            <person name="Woyke T."/>
        </authorList>
    </citation>
    <scope>NUCLEOTIDE SEQUENCE</scope>
    <source>
        <strain evidence="3">GVMAG-S-1016704-121</strain>
    </source>
</reference>
<dbReference type="AlphaFoldDB" id="A0A6C0LRL1"/>
<keyword evidence="2" id="KW-0812">Transmembrane</keyword>
<evidence type="ECO:0000313" key="3">
    <source>
        <dbReference type="EMBL" id="QHU33389.1"/>
    </source>
</evidence>
<feature type="compositionally biased region" description="Pro residues" evidence="1">
    <location>
        <begin position="75"/>
        <end position="92"/>
    </location>
</feature>
<dbReference type="EMBL" id="MN740557">
    <property type="protein sequence ID" value="QHU33389.1"/>
    <property type="molecule type" value="Genomic_DNA"/>
</dbReference>
<keyword evidence="2" id="KW-0472">Membrane</keyword>
<evidence type="ECO:0000256" key="1">
    <source>
        <dbReference type="SAM" id="MobiDB-lite"/>
    </source>
</evidence>
<feature type="transmembrane region" description="Helical" evidence="2">
    <location>
        <begin position="126"/>
        <end position="143"/>
    </location>
</feature>
<feature type="compositionally biased region" description="Polar residues" evidence="1">
    <location>
        <begin position="8"/>
        <end position="33"/>
    </location>
</feature>
<sequence>MYAPNRAPSGSISGNNVGTGQVTQEKPPKNSTYFGREFTPAQVDAMKGAIGDIYSFVSDNRDKPTITRNGIADTPQPPPPPTNNTPPPPPSGPIKQFVPAAVETVTTTNETTAPVGEKIYPVTAEYVIMMLLVIIVILVYLDYRMRTRVSHMENMIRYMEYGNPHMMNQNRYPMHQTPYMGMGYPSPMYI</sequence>
<name>A0A6C0LRL1_9ZZZZ</name>
<accession>A0A6C0LRL1</accession>
<proteinExistence type="predicted"/>
<evidence type="ECO:0000256" key="2">
    <source>
        <dbReference type="SAM" id="Phobius"/>
    </source>
</evidence>
<feature type="region of interest" description="Disordered" evidence="1">
    <location>
        <begin position="61"/>
        <end position="94"/>
    </location>
</feature>